<dbReference type="PANTHER" id="PTHR15901">
    <property type="entry name" value="TESTICULAR HAPLOID EXPRESSED GENE PROTEIN"/>
    <property type="match status" value="1"/>
</dbReference>
<name>A0A267F4I6_9PLAT</name>
<dbReference type="SMART" id="SM00705">
    <property type="entry name" value="THEG"/>
    <property type="match status" value="5"/>
</dbReference>
<evidence type="ECO:0000256" key="2">
    <source>
        <dbReference type="SAM" id="MobiDB-lite"/>
    </source>
</evidence>
<keyword evidence="1" id="KW-0677">Repeat</keyword>
<dbReference type="Proteomes" id="UP000215902">
    <property type="component" value="Unassembled WGS sequence"/>
</dbReference>
<reference evidence="3 4" key="1">
    <citation type="submission" date="2017-06" db="EMBL/GenBank/DDBJ databases">
        <title>A platform for efficient transgenesis in Macrostomum lignano, a flatworm model organism for stem cell research.</title>
        <authorList>
            <person name="Berezikov E."/>
        </authorList>
    </citation>
    <scope>NUCLEOTIDE SEQUENCE [LARGE SCALE GENOMIC DNA]</scope>
    <source>
        <strain evidence="3">DV1</strain>
        <tissue evidence="3">Whole organism</tissue>
    </source>
</reference>
<feature type="region of interest" description="Disordered" evidence="2">
    <location>
        <begin position="102"/>
        <end position="173"/>
    </location>
</feature>
<keyword evidence="4" id="KW-1185">Reference proteome</keyword>
<evidence type="ECO:0000256" key="1">
    <source>
        <dbReference type="ARBA" id="ARBA00022737"/>
    </source>
</evidence>
<organism evidence="3 4">
    <name type="scientific">Macrostomum lignano</name>
    <dbReference type="NCBI Taxonomy" id="282301"/>
    <lineage>
        <taxon>Eukaryota</taxon>
        <taxon>Metazoa</taxon>
        <taxon>Spiralia</taxon>
        <taxon>Lophotrochozoa</taxon>
        <taxon>Platyhelminthes</taxon>
        <taxon>Rhabditophora</taxon>
        <taxon>Macrostomorpha</taxon>
        <taxon>Macrostomida</taxon>
        <taxon>Macrostomidae</taxon>
        <taxon>Macrostomum</taxon>
    </lineage>
</organism>
<gene>
    <name evidence="3" type="ORF">BOX15_Mlig031468g1</name>
</gene>
<proteinExistence type="predicted"/>
<dbReference type="Pfam" id="PF14912">
    <property type="entry name" value="THEG"/>
    <property type="match status" value="3"/>
</dbReference>
<dbReference type="InterPro" id="IPR006623">
    <property type="entry name" value="THEG"/>
</dbReference>
<sequence length="341" mass="38432">MSKSRYHSNCWTLPAGAYMQCDNLSRAAAVQWGNQQPLFPISPRSLLLGETRLSSRIEQLAKPKDFAAFHKALYRDLHLYSCGTPDPIWPVPPAALSASCPPRVLELSRPRQRRRRGSGEQKSPSKGADRRLSPVSDRILELSQPRPTPQPPEGRTSRRGIGTSSSCSGPSMERLARLATAPPRRQRRLPNCQDDVAAESEWQRCRRAASLSASSQQQQQHHQFFSVRMERLSLPKPLPVGFEFQAADPGSQVPQSALLWVASERLEQLAEPRARPSMHSLNSRPDAFVVSKAAVRGSIPADERDQKQRRRKKKEEQQEMHTEVEPHEVSEVRHEQIVSDE</sequence>
<dbReference type="OrthoDB" id="25466at2759"/>
<protein>
    <submittedName>
        <fullName evidence="3">Uncharacterized protein</fullName>
    </submittedName>
</protein>
<evidence type="ECO:0000313" key="4">
    <source>
        <dbReference type="Proteomes" id="UP000215902"/>
    </source>
</evidence>
<dbReference type="PANTHER" id="PTHR15901:SF16">
    <property type="entry name" value="TESTICULAR HAPLOID EXPRESSED GENE PROTEIN"/>
    <property type="match status" value="1"/>
</dbReference>
<dbReference type="AlphaFoldDB" id="A0A267F4I6"/>
<feature type="compositionally biased region" description="Low complexity" evidence="2">
    <location>
        <begin position="159"/>
        <end position="169"/>
    </location>
</feature>
<feature type="compositionally biased region" description="Basic and acidic residues" evidence="2">
    <location>
        <begin position="314"/>
        <end position="341"/>
    </location>
</feature>
<evidence type="ECO:0000313" key="3">
    <source>
        <dbReference type="EMBL" id="PAA68690.1"/>
    </source>
</evidence>
<dbReference type="STRING" id="282301.A0A267F4I6"/>
<comment type="caution">
    <text evidence="3">The sequence shown here is derived from an EMBL/GenBank/DDBJ whole genome shotgun (WGS) entry which is preliminary data.</text>
</comment>
<dbReference type="InterPro" id="IPR042401">
    <property type="entry name" value="SPMAP2-like"/>
</dbReference>
<feature type="region of interest" description="Disordered" evidence="2">
    <location>
        <begin position="292"/>
        <end position="341"/>
    </location>
</feature>
<accession>A0A267F4I6</accession>
<dbReference type="EMBL" id="NIVC01001376">
    <property type="protein sequence ID" value="PAA68690.1"/>
    <property type="molecule type" value="Genomic_DNA"/>
</dbReference>